<dbReference type="InterPro" id="IPR019734">
    <property type="entry name" value="TPR_rpt"/>
</dbReference>
<dbReference type="GO" id="GO:0016757">
    <property type="term" value="F:glycosyltransferase activity"/>
    <property type="evidence" value="ECO:0007669"/>
    <property type="project" value="UniProtKB-KW"/>
</dbReference>
<evidence type="ECO:0000259" key="2">
    <source>
        <dbReference type="Pfam" id="PF00535"/>
    </source>
</evidence>
<keyword evidence="3" id="KW-0328">Glycosyltransferase</keyword>
<gene>
    <name evidence="3" type="ORF">ACFO8Q_07860</name>
</gene>
<feature type="repeat" description="TPR" evidence="1">
    <location>
        <begin position="199"/>
        <end position="232"/>
    </location>
</feature>
<dbReference type="EC" id="2.4.-.-" evidence="3"/>
<feature type="repeat" description="TPR" evidence="1">
    <location>
        <begin position="317"/>
        <end position="350"/>
    </location>
</feature>
<sequence>MLGDNGQTISVVMIARDEEHNIARALNSVKEAVDELIVVDTGSVDKTAEIAKSLGARVTFFPWRDDFSAAKNFAIEQASGDWLLLLDADDEIHPEDCHKIRELLQEPDVDCFYFDTLSFYGEVKGLYIRMPQPRLIRNRPQFRFSGRIHETLNLRGAVTAFREIRVNHYGYLNKEIESKQKIRRNRMLLEQELDDHPTALNYFYLATEDLRAGDHDQALKHFEKSQELYEAAGLKPPSEMLKKKIIALQELGRFLQVHTEIESAREMYPDYTDLIFLKGECLERQGNLPQAIETYQGCIEQGETPYVYSSLSGVGTYTAYYRIGYLHSRIGNNEAAIKAYLESLRCNTAYVPAVHALAEVLVKDRSRAEVISFLRERFDMNVPVANRYFAEAFVNAGEYQLALHYVDQFEKTGSPADDEIVLLRASCLMFSGGYEQAIRLFDSIPPDSPKFLRASFFKCIHCWLKQNFDRAETILKGLLRENRFPAYELEVCLTVNEILVAGEVELPKKLFSEIDHLGENAIISLLELFVLLDKIDWVAKIRIHFPDRLQQTGRLVEFINLLHKQQKISEAALWLEKIGEEERSNLEIACLHGEIYLASGSYHEAQRWFQQVLAQSSCHLRAMIGMSQISYGYYLESLKRIKQNRISLCMIVKNEEKYLAGALQSVQGIVEEMIVVDTGSEDGTVKIAQEMGAQVLHFAWNGNFADARNFALEKASCEWILMLDADERLDPEGKGRLSDLVSNPEIDGYFLTVKSGIDESYTVVDRRLSFFRNKREYRFEGAIHEQIPPGKFWVAGKRLEIADVVIRHEGYLDSVMREKHKLQRNLAIIQKQLQSEPENPFYHYCLAVELMQQEQYGKAAEHLDFSLQQWTAAQPQTPDAICKIAQCYLMEKQYKKSERWLRKGIELFPDFPDLHYFLGICFLAQGNWLESAESLQTCLQLGSTPPHYNSFEGVTSFHVYHGLAIGRFQIVKEVLELGLLRFPESIFLQEKMSQLKQAGML</sequence>
<keyword evidence="4" id="KW-1185">Reference proteome</keyword>
<keyword evidence="3" id="KW-0808">Transferase</keyword>
<name>A0ABV9PYC6_9BACL</name>
<dbReference type="Pfam" id="PF00535">
    <property type="entry name" value="Glycos_transf_2"/>
    <property type="match status" value="2"/>
</dbReference>
<dbReference type="Pfam" id="PF13181">
    <property type="entry name" value="TPR_8"/>
    <property type="match status" value="1"/>
</dbReference>
<comment type="caution">
    <text evidence="3">The sequence shown here is derived from an EMBL/GenBank/DDBJ whole genome shotgun (WGS) entry which is preliminary data.</text>
</comment>
<dbReference type="Pfam" id="PF13432">
    <property type="entry name" value="TPR_16"/>
    <property type="match status" value="1"/>
</dbReference>
<accession>A0ABV9PYC6</accession>
<keyword evidence="1" id="KW-0802">TPR repeat</keyword>
<dbReference type="CDD" id="cd02511">
    <property type="entry name" value="Beta4Glucosyltransferase"/>
    <property type="match status" value="2"/>
</dbReference>
<dbReference type="SUPFAM" id="SSF53448">
    <property type="entry name" value="Nucleotide-diphospho-sugar transferases"/>
    <property type="match status" value="2"/>
</dbReference>
<proteinExistence type="predicted"/>
<feature type="domain" description="Glycosyltransferase 2-like" evidence="2">
    <location>
        <begin position="647"/>
        <end position="784"/>
    </location>
</feature>
<dbReference type="InterPro" id="IPR029044">
    <property type="entry name" value="Nucleotide-diphossugar_trans"/>
</dbReference>
<reference evidence="4" key="1">
    <citation type="journal article" date="2019" name="Int. J. Syst. Evol. Microbiol.">
        <title>The Global Catalogue of Microorganisms (GCM) 10K type strain sequencing project: providing services to taxonomists for standard genome sequencing and annotation.</title>
        <authorList>
            <consortium name="The Broad Institute Genomics Platform"/>
            <consortium name="The Broad Institute Genome Sequencing Center for Infectious Disease"/>
            <person name="Wu L."/>
            <person name="Ma J."/>
        </authorList>
    </citation>
    <scope>NUCLEOTIDE SEQUENCE [LARGE SCALE GENOMIC DNA]</scope>
    <source>
        <strain evidence="4">WYCCWR 12678</strain>
    </source>
</reference>
<feature type="domain" description="Glycosyltransferase 2-like" evidence="2">
    <location>
        <begin position="10"/>
        <end position="140"/>
    </location>
</feature>
<dbReference type="EMBL" id="JBHSHC010000052">
    <property type="protein sequence ID" value="MFC4767276.1"/>
    <property type="molecule type" value="Genomic_DNA"/>
</dbReference>
<dbReference type="PANTHER" id="PTHR43630">
    <property type="entry name" value="POLY-BETA-1,6-N-ACETYL-D-GLUCOSAMINE SYNTHASE"/>
    <property type="match status" value="1"/>
</dbReference>
<dbReference type="InterPro" id="IPR001173">
    <property type="entry name" value="Glyco_trans_2-like"/>
</dbReference>
<dbReference type="PROSITE" id="PS50005">
    <property type="entry name" value="TPR"/>
    <property type="match status" value="2"/>
</dbReference>
<dbReference type="PANTHER" id="PTHR43630:SF2">
    <property type="entry name" value="GLYCOSYLTRANSFERASE"/>
    <property type="match status" value="1"/>
</dbReference>
<dbReference type="SMART" id="SM00028">
    <property type="entry name" value="TPR"/>
    <property type="match status" value="6"/>
</dbReference>
<protein>
    <submittedName>
        <fullName evidence="3">Glycosyltransferase</fullName>
        <ecNumber evidence="3">2.4.-.-</ecNumber>
    </submittedName>
</protein>
<organism evidence="3 4">
    <name type="scientific">Effusibacillus consociatus</name>
    <dbReference type="NCBI Taxonomy" id="1117041"/>
    <lineage>
        <taxon>Bacteria</taxon>
        <taxon>Bacillati</taxon>
        <taxon>Bacillota</taxon>
        <taxon>Bacilli</taxon>
        <taxon>Bacillales</taxon>
        <taxon>Alicyclobacillaceae</taxon>
        <taxon>Effusibacillus</taxon>
    </lineage>
</organism>
<evidence type="ECO:0000313" key="3">
    <source>
        <dbReference type="EMBL" id="MFC4767276.1"/>
    </source>
</evidence>
<dbReference type="Gene3D" id="1.25.40.10">
    <property type="entry name" value="Tetratricopeptide repeat domain"/>
    <property type="match status" value="4"/>
</dbReference>
<dbReference type="Gene3D" id="3.90.550.10">
    <property type="entry name" value="Spore Coat Polysaccharide Biosynthesis Protein SpsA, Chain A"/>
    <property type="match status" value="2"/>
</dbReference>
<dbReference type="Proteomes" id="UP001596002">
    <property type="component" value="Unassembled WGS sequence"/>
</dbReference>
<dbReference type="InterPro" id="IPR011990">
    <property type="entry name" value="TPR-like_helical_dom_sf"/>
</dbReference>
<evidence type="ECO:0000256" key="1">
    <source>
        <dbReference type="PROSITE-ProRule" id="PRU00339"/>
    </source>
</evidence>
<dbReference type="RefSeq" id="WP_380025196.1">
    <property type="nucleotide sequence ID" value="NZ_JBHSHC010000052.1"/>
</dbReference>
<dbReference type="SUPFAM" id="SSF48452">
    <property type="entry name" value="TPR-like"/>
    <property type="match status" value="2"/>
</dbReference>
<evidence type="ECO:0000313" key="4">
    <source>
        <dbReference type="Proteomes" id="UP001596002"/>
    </source>
</evidence>